<gene>
    <name evidence="4" type="ORF">J2S17_002829</name>
</gene>
<sequence length="238" mass="27041">MKIAFISDIHGNAAALEAVLEDINQRQVDEIAVLGDISFRGLEPKKSLKIVQSLNCRVIKGNADEWVVRGIRQGEVPEYALENMTIERDWTYRHLEEGDIAYLNSLPETIDMNLNGIDIHAFHATPDSLFEVVMPYEEDETLINKLMVKDASVYVYGHIHKPYIRFIDNKCVVNIGSVGLPFDGATQSSYGLIEVKEQAYQVSIIRVSYDVEQELNRLDKSDYPNRDFLSKTLFNGKV</sequence>
<evidence type="ECO:0000313" key="5">
    <source>
        <dbReference type="Proteomes" id="UP001238088"/>
    </source>
</evidence>
<evidence type="ECO:0000313" key="4">
    <source>
        <dbReference type="EMBL" id="MDQ0270943.1"/>
    </source>
</evidence>
<reference evidence="4 5" key="1">
    <citation type="submission" date="2023-07" db="EMBL/GenBank/DDBJ databases">
        <title>Genomic Encyclopedia of Type Strains, Phase IV (KMG-IV): sequencing the most valuable type-strain genomes for metagenomic binning, comparative biology and taxonomic classification.</title>
        <authorList>
            <person name="Goeker M."/>
        </authorList>
    </citation>
    <scope>NUCLEOTIDE SEQUENCE [LARGE SCALE GENOMIC DNA]</scope>
    <source>
        <strain evidence="4 5">DSM 23494</strain>
    </source>
</reference>
<accession>A0ABU0AI61</accession>
<comment type="similarity">
    <text evidence="1 2">Belongs to the metallophosphoesterase superfamily. YfcE family.</text>
</comment>
<dbReference type="PANTHER" id="PTHR42850">
    <property type="entry name" value="METALLOPHOSPHOESTERASE"/>
    <property type="match status" value="1"/>
</dbReference>
<dbReference type="EMBL" id="JAUSUB010000011">
    <property type="protein sequence ID" value="MDQ0270943.1"/>
    <property type="molecule type" value="Genomic_DNA"/>
</dbReference>
<dbReference type="PANTHER" id="PTHR42850:SF2">
    <property type="entry name" value="BLL5683 PROTEIN"/>
    <property type="match status" value="1"/>
</dbReference>
<keyword evidence="2" id="KW-0479">Metal-binding</keyword>
<name>A0ABU0AI61_9BACI</name>
<dbReference type="NCBIfam" id="TIGR00040">
    <property type="entry name" value="yfcE"/>
    <property type="match status" value="1"/>
</dbReference>
<dbReference type="Gene3D" id="3.60.21.10">
    <property type="match status" value="1"/>
</dbReference>
<dbReference type="SUPFAM" id="SSF56300">
    <property type="entry name" value="Metallo-dependent phosphatases"/>
    <property type="match status" value="1"/>
</dbReference>
<feature type="domain" description="Calcineurin-like phosphoesterase" evidence="3">
    <location>
        <begin position="1"/>
        <end position="197"/>
    </location>
</feature>
<comment type="caution">
    <text evidence="4">The sequence shown here is derived from an EMBL/GenBank/DDBJ whole genome shotgun (WGS) entry which is preliminary data.</text>
</comment>
<dbReference type="Proteomes" id="UP001238088">
    <property type="component" value="Unassembled WGS sequence"/>
</dbReference>
<organism evidence="4 5">
    <name type="scientific">Cytobacillus purgationiresistens</name>
    <dbReference type="NCBI Taxonomy" id="863449"/>
    <lineage>
        <taxon>Bacteria</taxon>
        <taxon>Bacillati</taxon>
        <taxon>Bacillota</taxon>
        <taxon>Bacilli</taxon>
        <taxon>Bacillales</taxon>
        <taxon>Bacillaceae</taxon>
        <taxon>Cytobacillus</taxon>
    </lineage>
</organism>
<evidence type="ECO:0000259" key="3">
    <source>
        <dbReference type="Pfam" id="PF12850"/>
    </source>
</evidence>
<dbReference type="InterPro" id="IPR024654">
    <property type="entry name" value="Calcineurin-like_PHP_lpxH"/>
</dbReference>
<dbReference type="RefSeq" id="WP_307475767.1">
    <property type="nucleotide sequence ID" value="NZ_JAUSUB010000011.1"/>
</dbReference>
<evidence type="ECO:0000256" key="1">
    <source>
        <dbReference type="ARBA" id="ARBA00008950"/>
    </source>
</evidence>
<dbReference type="InterPro" id="IPR000979">
    <property type="entry name" value="Phosphodiesterase_MJ0936/Vps29"/>
</dbReference>
<dbReference type="PIRSF" id="PIRSF000883">
    <property type="entry name" value="Pesterase_MJ0912"/>
    <property type="match status" value="1"/>
</dbReference>
<keyword evidence="5" id="KW-1185">Reference proteome</keyword>
<dbReference type="InterPro" id="IPR011152">
    <property type="entry name" value="Pesterase_MJ0912"/>
</dbReference>
<comment type="cofactor">
    <cofactor evidence="2">
        <name>a divalent metal cation</name>
        <dbReference type="ChEBI" id="CHEBI:60240"/>
    </cofactor>
</comment>
<evidence type="ECO:0000256" key="2">
    <source>
        <dbReference type="RuleBase" id="RU362039"/>
    </source>
</evidence>
<dbReference type="InterPro" id="IPR050126">
    <property type="entry name" value="Ap4A_hydrolase"/>
</dbReference>
<proteinExistence type="inferred from homology"/>
<dbReference type="InterPro" id="IPR029052">
    <property type="entry name" value="Metallo-depent_PP-like"/>
</dbReference>
<dbReference type="Pfam" id="PF12850">
    <property type="entry name" value="Metallophos_2"/>
    <property type="match status" value="1"/>
</dbReference>
<dbReference type="EC" id="3.1.4.-" evidence="2"/>
<protein>
    <recommendedName>
        <fullName evidence="2">Phosphoesterase</fullName>
        <ecNumber evidence="2">3.1.4.-</ecNumber>
    </recommendedName>
</protein>